<evidence type="ECO:0000256" key="5">
    <source>
        <dbReference type="ARBA" id="ARBA00022741"/>
    </source>
</evidence>
<dbReference type="Gene3D" id="3.30.565.10">
    <property type="entry name" value="Histidine kinase-like ATPase, C-terminal domain"/>
    <property type="match status" value="1"/>
</dbReference>
<dbReference type="PANTHER" id="PTHR43065">
    <property type="entry name" value="SENSOR HISTIDINE KINASE"/>
    <property type="match status" value="1"/>
</dbReference>
<dbReference type="InterPro" id="IPR036097">
    <property type="entry name" value="HisK_dim/P_sf"/>
</dbReference>
<dbReference type="InterPro" id="IPR003594">
    <property type="entry name" value="HATPase_dom"/>
</dbReference>
<keyword evidence="11" id="KW-1185">Reference proteome</keyword>
<dbReference type="Pfam" id="PF09385">
    <property type="entry name" value="HisK_N"/>
    <property type="match status" value="1"/>
</dbReference>
<keyword evidence="7" id="KW-0067">ATP-binding</keyword>
<keyword evidence="3" id="KW-0597">Phosphoprotein</keyword>
<dbReference type="CDD" id="cd00082">
    <property type="entry name" value="HisKA"/>
    <property type="match status" value="1"/>
</dbReference>
<dbReference type="InterPro" id="IPR036890">
    <property type="entry name" value="HATPase_C_sf"/>
</dbReference>
<dbReference type="SMART" id="SM00387">
    <property type="entry name" value="HATPase_c"/>
    <property type="match status" value="1"/>
</dbReference>
<dbReference type="Gene3D" id="1.10.287.130">
    <property type="match status" value="1"/>
</dbReference>
<keyword evidence="8" id="KW-0902">Two-component regulatory system</keyword>
<keyword evidence="6 10" id="KW-0418">Kinase</keyword>
<keyword evidence="4" id="KW-0808">Transferase</keyword>
<evidence type="ECO:0000256" key="8">
    <source>
        <dbReference type="ARBA" id="ARBA00023012"/>
    </source>
</evidence>
<dbReference type="SMART" id="SM00388">
    <property type="entry name" value="HisKA"/>
    <property type="match status" value="1"/>
</dbReference>
<accession>A0ABT9WZ08</accession>
<dbReference type="CDD" id="cd00075">
    <property type="entry name" value="HATPase"/>
    <property type="match status" value="1"/>
</dbReference>
<dbReference type="InterPro" id="IPR004358">
    <property type="entry name" value="Sig_transdc_His_kin-like_C"/>
</dbReference>
<organism evidence="10 11">
    <name type="scientific">Bacillus chungangensis</name>
    <dbReference type="NCBI Taxonomy" id="587633"/>
    <lineage>
        <taxon>Bacteria</taxon>
        <taxon>Bacillati</taxon>
        <taxon>Bacillota</taxon>
        <taxon>Bacilli</taxon>
        <taxon>Bacillales</taxon>
        <taxon>Bacillaceae</taxon>
        <taxon>Bacillus</taxon>
    </lineage>
</organism>
<dbReference type="PANTHER" id="PTHR43065:SF10">
    <property type="entry name" value="PEROXIDE STRESS-ACTIVATED HISTIDINE KINASE MAK3"/>
    <property type="match status" value="1"/>
</dbReference>
<evidence type="ECO:0000256" key="4">
    <source>
        <dbReference type="ARBA" id="ARBA00022679"/>
    </source>
</evidence>
<dbReference type="InterPro" id="IPR005467">
    <property type="entry name" value="His_kinase_dom"/>
</dbReference>
<proteinExistence type="predicted"/>
<dbReference type="Pfam" id="PF00512">
    <property type="entry name" value="HisKA"/>
    <property type="match status" value="1"/>
</dbReference>
<evidence type="ECO:0000256" key="7">
    <source>
        <dbReference type="ARBA" id="ARBA00022840"/>
    </source>
</evidence>
<sequence length="380" mass="43953">MIPLKDEIVAFLDSKEDIIINHLKERLNVHTDNLEKGLIEQHNLEAMLHLIKHALKAPTENFDLSDSIKRIAKKIIEGKLRASKSIEDILTNIHILKAEILHQVYHLHSKCDNKLPAITRINDVFDQLVLHSVSLYMEQKEKIFKEKNQYINSSHQDRLTLLGQMTSSFVHEFRNPLTSIHGFLQLLRAEHPELPYLEIMSDELQQLKYRISQFLTLSKKEVFESEISIFSLEKLIEHVLSFLYPRILEVNVEVKKKIANNIFLRGIEDEIRQVLINIIFNAIDILSKTEKPTIRITGYEKNNIVSIEIANNGPPIPEDIQEKIFEPFITTKKYGTGLGLFVCKEMIEKHGGKLTCMSDKTWTTFTIKLPSLKSKLNKTT</sequence>
<reference evidence="10 11" key="1">
    <citation type="submission" date="2023-07" db="EMBL/GenBank/DDBJ databases">
        <title>Genomic Encyclopedia of Type Strains, Phase IV (KMG-IV): sequencing the most valuable type-strain genomes for metagenomic binning, comparative biology and taxonomic classification.</title>
        <authorList>
            <person name="Goeker M."/>
        </authorList>
    </citation>
    <scope>NUCLEOTIDE SEQUENCE [LARGE SCALE GENOMIC DNA]</scope>
    <source>
        <strain evidence="10 11">DSM 23837</strain>
    </source>
</reference>
<dbReference type="EMBL" id="JAUSTT010000049">
    <property type="protein sequence ID" value="MDQ0178526.1"/>
    <property type="molecule type" value="Genomic_DNA"/>
</dbReference>
<dbReference type="InterPro" id="IPR003661">
    <property type="entry name" value="HisK_dim/P_dom"/>
</dbReference>
<evidence type="ECO:0000313" key="10">
    <source>
        <dbReference type="EMBL" id="MDQ0178526.1"/>
    </source>
</evidence>
<dbReference type="EC" id="2.7.13.3" evidence="2"/>
<dbReference type="InterPro" id="IPR018984">
    <property type="entry name" value="Histidine_kinase_N"/>
</dbReference>
<evidence type="ECO:0000256" key="6">
    <source>
        <dbReference type="ARBA" id="ARBA00022777"/>
    </source>
</evidence>
<comment type="caution">
    <text evidence="10">The sequence shown here is derived from an EMBL/GenBank/DDBJ whole genome shotgun (WGS) entry which is preliminary data.</text>
</comment>
<evidence type="ECO:0000259" key="9">
    <source>
        <dbReference type="PROSITE" id="PS50109"/>
    </source>
</evidence>
<dbReference type="PRINTS" id="PR00344">
    <property type="entry name" value="BCTRLSENSOR"/>
</dbReference>
<dbReference type="Gene3D" id="1.10.490.70">
    <property type="entry name" value="Histidine kinase N-terminal domain"/>
    <property type="match status" value="1"/>
</dbReference>
<dbReference type="Proteomes" id="UP001223586">
    <property type="component" value="Unassembled WGS sequence"/>
</dbReference>
<keyword evidence="5" id="KW-0547">Nucleotide-binding</keyword>
<evidence type="ECO:0000256" key="2">
    <source>
        <dbReference type="ARBA" id="ARBA00012438"/>
    </source>
</evidence>
<dbReference type="RefSeq" id="WP_307233434.1">
    <property type="nucleotide sequence ID" value="NZ_JAUSTT010000049.1"/>
</dbReference>
<feature type="domain" description="Histidine kinase" evidence="9">
    <location>
        <begin position="168"/>
        <end position="373"/>
    </location>
</feature>
<dbReference type="SUPFAM" id="SSF47384">
    <property type="entry name" value="Homodimeric domain of signal transducing histidine kinase"/>
    <property type="match status" value="1"/>
</dbReference>
<dbReference type="GO" id="GO:0016301">
    <property type="term" value="F:kinase activity"/>
    <property type="evidence" value="ECO:0007669"/>
    <property type="project" value="UniProtKB-KW"/>
</dbReference>
<gene>
    <name evidence="10" type="ORF">J2S08_004433</name>
</gene>
<dbReference type="SUPFAM" id="SSF55874">
    <property type="entry name" value="ATPase domain of HSP90 chaperone/DNA topoisomerase II/histidine kinase"/>
    <property type="match status" value="1"/>
</dbReference>
<dbReference type="Pfam" id="PF02518">
    <property type="entry name" value="HATPase_c"/>
    <property type="match status" value="1"/>
</dbReference>
<protein>
    <recommendedName>
        <fullName evidence="2">histidine kinase</fullName>
        <ecNumber evidence="2">2.7.13.3</ecNumber>
    </recommendedName>
</protein>
<comment type="catalytic activity">
    <reaction evidence="1">
        <text>ATP + protein L-histidine = ADP + protein N-phospho-L-histidine.</text>
        <dbReference type="EC" id="2.7.13.3"/>
    </reaction>
</comment>
<evidence type="ECO:0000313" key="11">
    <source>
        <dbReference type="Proteomes" id="UP001223586"/>
    </source>
</evidence>
<evidence type="ECO:0000256" key="1">
    <source>
        <dbReference type="ARBA" id="ARBA00000085"/>
    </source>
</evidence>
<dbReference type="PROSITE" id="PS50109">
    <property type="entry name" value="HIS_KIN"/>
    <property type="match status" value="1"/>
</dbReference>
<evidence type="ECO:0000256" key="3">
    <source>
        <dbReference type="ARBA" id="ARBA00022553"/>
    </source>
</evidence>
<name>A0ABT9WZ08_9BACI</name>